<protein>
    <recommendedName>
        <fullName evidence="3">Membrane dipeptidase</fullName>
    </recommendedName>
</protein>
<dbReference type="InterPro" id="IPR008257">
    <property type="entry name" value="Pept_M19"/>
</dbReference>
<reference evidence="1 2" key="1">
    <citation type="submission" date="2023-02" db="EMBL/GenBank/DDBJ databases">
        <title>Oceanobacillus kimchii IFOP_LL358 isolated form Alexandrium catenella lab strain.</title>
        <authorList>
            <person name="Gajardo G."/>
            <person name="Ueki S."/>
            <person name="Maruyama F."/>
        </authorList>
    </citation>
    <scope>NUCLEOTIDE SEQUENCE [LARGE SCALE GENOMIC DNA]</scope>
    <source>
        <strain evidence="1 2">IFOP_LL358</strain>
    </source>
</reference>
<dbReference type="EMBL" id="BSKO01000001">
    <property type="protein sequence ID" value="GLO67346.1"/>
    <property type="molecule type" value="Genomic_DNA"/>
</dbReference>
<evidence type="ECO:0008006" key="3">
    <source>
        <dbReference type="Google" id="ProtNLM"/>
    </source>
</evidence>
<dbReference type="CDD" id="cd01301">
    <property type="entry name" value="rDP_like"/>
    <property type="match status" value="1"/>
</dbReference>
<name>A0ABQ5TNK6_9BACI</name>
<organism evidence="1 2">
    <name type="scientific">Oceanobacillus kimchii</name>
    <dbReference type="NCBI Taxonomy" id="746691"/>
    <lineage>
        <taxon>Bacteria</taxon>
        <taxon>Bacillati</taxon>
        <taxon>Bacillota</taxon>
        <taxon>Bacilli</taxon>
        <taxon>Bacillales</taxon>
        <taxon>Bacillaceae</taxon>
        <taxon>Oceanobacillus</taxon>
    </lineage>
</organism>
<accession>A0ABQ5TNK6</accession>
<dbReference type="Proteomes" id="UP001275436">
    <property type="component" value="Unassembled WGS sequence"/>
</dbReference>
<gene>
    <name evidence="1" type="ORF">MACH08_31300</name>
</gene>
<dbReference type="Gene3D" id="3.20.20.140">
    <property type="entry name" value="Metal-dependent hydrolases"/>
    <property type="match status" value="1"/>
</dbReference>
<keyword evidence="2" id="KW-1185">Reference proteome</keyword>
<proteinExistence type="predicted"/>
<dbReference type="RefSeq" id="WP_317958278.1">
    <property type="nucleotide sequence ID" value="NZ_BSKO01000001.1"/>
</dbReference>
<comment type="caution">
    <text evidence="1">The sequence shown here is derived from an EMBL/GenBank/DDBJ whole genome shotgun (WGS) entry which is preliminary data.</text>
</comment>
<evidence type="ECO:0000313" key="2">
    <source>
        <dbReference type="Proteomes" id="UP001275436"/>
    </source>
</evidence>
<dbReference type="PANTHER" id="PTHR10443">
    <property type="entry name" value="MICROSOMAL DIPEPTIDASE"/>
    <property type="match status" value="1"/>
</dbReference>
<dbReference type="PANTHER" id="PTHR10443:SF12">
    <property type="entry name" value="DIPEPTIDASE"/>
    <property type="match status" value="1"/>
</dbReference>
<sequence>MNLSSIFLLGILSILPGVSGADLWDHITKPFQLIHDIQEEQPVHEQSIVVDGHIDTMMNVLDENTWLPTLNIEEPTSLHIDIEKLKESGIDVGYFAAFTTDYGYTERNLSRTLALINALYWTVENNQESMTISPSLNEIKDTLANDKIAIVPTIEGGYSFSQENSKELVQQYKDLGIKAIGFNWNYSNILGEGADEVYLDGRSSSGGLTTTGEELVQEMNRLGMIVDVSHMSRSTFWDVIETTEAPIMATHSGVEELRSHQRNLTDEQLQALKENNGVVGVVFYPVFLSENNQATINDIVDHIDYVVDLIGINHVAIGSDFDGADLPSDMTDSTDLPLLTKELENRGYSNDDIRKILGENSLRVMNDVEEISEVENVASSSTANILPEFQMGDHINSSTPTFKATIEMDDSAQVEEVNIIVDGHRFKAEYDASSGEVSHTVTEKLTEYYHVITFEVVLNNGDTIRDTAIVYLDN</sequence>
<dbReference type="InterPro" id="IPR032466">
    <property type="entry name" value="Metal_Hydrolase"/>
</dbReference>
<dbReference type="SUPFAM" id="SSF51556">
    <property type="entry name" value="Metallo-dependent hydrolases"/>
    <property type="match status" value="1"/>
</dbReference>
<dbReference type="Pfam" id="PF01244">
    <property type="entry name" value="Peptidase_M19"/>
    <property type="match status" value="1"/>
</dbReference>
<dbReference type="PROSITE" id="PS51365">
    <property type="entry name" value="RENAL_DIPEPTIDASE_2"/>
    <property type="match status" value="1"/>
</dbReference>
<evidence type="ECO:0000313" key="1">
    <source>
        <dbReference type="EMBL" id="GLO67346.1"/>
    </source>
</evidence>